<dbReference type="Gene3D" id="3.40.50.720">
    <property type="entry name" value="NAD(P)-binding Rossmann-like Domain"/>
    <property type="match status" value="1"/>
</dbReference>
<dbReference type="Pfam" id="PF00899">
    <property type="entry name" value="ThiF"/>
    <property type="match status" value="1"/>
</dbReference>
<evidence type="ECO:0000313" key="3">
    <source>
        <dbReference type="Proteomes" id="UP001198220"/>
    </source>
</evidence>
<keyword evidence="2" id="KW-0548">Nucleotidyltransferase</keyword>
<gene>
    <name evidence="2" type="ORF">LKD36_14745</name>
</gene>
<dbReference type="InterPro" id="IPR035985">
    <property type="entry name" value="Ubiquitin-activating_enz"/>
</dbReference>
<protein>
    <submittedName>
        <fullName evidence="2">ThiF family adenylyltransferase</fullName>
    </submittedName>
</protein>
<dbReference type="GO" id="GO:0016779">
    <property type="term" value="F:nucleotidyltransferase activity"/>
    <property type="evidence" value="ECO:0007669"/>
    <property type="project" value="UniProtKB-KW"/>
</dbReference>
<keyword evidence="2" id="KW-0808">Transferase</keyword>
<reference evidence="2 3" key="1">
    <citation type="submission" date="2021-10" db="EMBL/GenBank/DDBJ databases">
        <title>Anaerobic single-cell dispensing facilitates the cultivation of human gut bacteria.</title>
        <authorList>
            <person name="Afrizal A."/>
        </authorList>
    </citation>
    <scope>NUCLEOTIDE SEQUENCE [LARGE SCALE GENOMIC DNA]</scope>
    <source>
        <strain evidence="2 3">CLA-AA-H276</strain>
    </source>
</reference>
<dbReference type="PANTHER" id="PTHR43267">
    <property type="entry name" value="TRNA THREONYLCARBAMOYLADENOSINE DEHYDRATASE"/>
    <property type="match status" value="1"/>
</dbReference>
<keyword evidence="3" id="KW-1185">Reference proteome</keyword>
<dbReference type="InterPro" id="IPR045886">
    <property type="entry name" value="ThiF/MoeB/HesA"/>
</dbReference>
<dbReference type="GO" id="GO:0061503">
    <property type="term" value="F:tRNA threonylcarbamoyladenosine dehydratase"/>
    <property type="evidence" value="ECO:0007669"/>
    <property type="project" value="TreeGrafter"/>
</dbReference>
<dbReference type="RefSeq" id="WP_118771672.1">
    <property type="nucleotide sequence ID" value="NZ_JAJEPS010000020.1"/>
</dbReference>
<sequence length="223" mass="23943">MDPRYARNVPALSEAECELLQRKRVLVVGCGGLGGHLIDMLARIGIGSLRVVDGDAFEPSNLNRQLLSEVSLLGVGKAQTAAERVRRVNPNVAVHAVGEFLTEENAAALLTDCDAVLDGLDNIQSRQILANACEHAGIPLIYGAVNGWVAQAAISCPGDHLIDLLYPDGAALKNKSVLSFTPALCASMQVSLCVKFLTDRPVRTGTLYFFDLLNQEFEVIPMT</sequence>
<dbReference type="AlphaFoldDB" id="A0AAE3A7P1"/>
<evidence type="ECO:0000313" key="2">
    <source>
        <dbReference type="EMBL" id="MCC2127412.1"/>
    </source>
</evidence>
<dbReference type="Proteomes" id="UP001198220">
    <property type="component" value="Unassembled WGS sequence"/>
</dbReference>
<organism evidence="2 3">
    <name type="scientific">Hominiventricola filiformis</name>
    <dbReference type="NCBI Taxonomy" id="2885352"/>
    <lineage>
        <taxon>Bacteria</taxon>
        <taxon>Bacillati</taxon>
        <taxon>Bacillota</taxon>
        <taxon>Clostridia</taxon>
        <taxon>Lachnospirales</taxon>
        <taxon>Lachnospiraceae</taxon>
        <taxon>Hominiventricola</taxon>
    </lineage>
</organism>
<evidence type="ECO:0000259" key="1">
    <source>
        <dbReference type="Pfam" id="PF00899"/>
    </source>
</evidence>
<proteinExistence type="predicted"/>
<dbReference type="GO" id="GO:0008641">
    <property type="term" value="F:ubiquitin-like modifier activating enzyme activity"/>
    <property type="evidence" value="ECO:0007669"/>
    <property type="project" value="InterPro"/>
</dbReference>
<dbReference type="SUPFAM" id="SSF69572">
    <property type="entry name" value="Activating enzymes of the ubiquitin-like proteins"/>
    <property type="match status" value="1"/>
</dbReference>
<dbReference type="PANTHER" id="PTHR43267:SF1">
    <property type="entry name" value="TRNA THREONYLCARBAMOYLADENOSINE DEHYDRATASE"/>
    <property type="match status" value="1"/>
</dbReference>
<name>A0AAE3A7P1_9FIRM</name>
<dbReference type="EMBL" id="JAJEPS010000020">
    <property type="protein sequence ID" value="MCC2127412.1"/>
    <property type="molecule type" value="Genomic_DNA"/>
</dbReference>
<dbReference type="InterPro" id="IPR000594">
    <property type="entry name" value="ThiF_NAD_FAD-bd"/>
</dbReference>
<comment type="caution">
    <text evidence="2">The sequence shown here is derived from an EMBL/GenBank/DDBJ whole genome shotgun (WGS) entry which is preliminary data.</text>
</comment>
<accession>A0AAE3A7P1</accession>
<feature type="domain" description="THIF-type NAD/FAD binding fold" evidence="1">
    <location>
        <begin position="5"/>
        <end position="221"/>
    </location>
</feature>
<dbReference type="GO" id="GO:0061504">
    <property type="term" value="P:cyclic threonylcarbamoyladenosine biosynthetic process"/>
    <property type="evidence" value="ECO:0007669"/>
    <property type="project" value="TreeGrafter"/>
</dbReference>